<keyword evidence="2 4" id="KW-0560">Oxidoreductase</keyword>
<dbReference type="AlphaFoldDB" id="A0A1Q9A5Z5"/>
<proteinExistence type="inferred from homology"/>
<dbReference type="GO" id="GO:0004316">
    <property type="term" value="F:3-oxoacyl-[acyl-carrier-protein] reductase (NADPH) activity"/>
    <property type="evidence" value="ECO:0007669"/>
    <property type="project" value="UniProtKB-EC"/>
</dbReference>
<dbReference type="Gene3D" id="3.40.50.720">
    <property type="entry name" value="NAD(P)-binding Rossmann-like Domain"/>
    <property type="match status" value="1"/>
</dbReference>
<dbReference type="RefSeq" id="WP_075613890.1">
    <property type="nucleotide sequence ID" value="NZ_JACIED010000003.1"/>
</dbReference>
<comment type="caution">
    <text evidence="5">The sequence shown here is derived from an EMBL/GenBank/DDBJ whole genome shotgun (WGS) entry which is preliminary data.</text>
</comment>
<reference evidence="4 7" key="2">
    <citation type="submission" date="2020-08" db="EMBL/GenBank/DDBJ databases">
        <title>Genomic Encyclopedia of Type Strains, Phase IV (KMG-IV): sequencing the most valuable type-strain genomes for metagenomic binning, comparative biology and taxonomic classification.</title>
        <authorList>
            <person name="Goeker M."/>
        </authorList>
    </citation>
    <scope>NUCLEOTIDE SEQUENCE [LARGE SCALE GENOMIC DNA]</scope>
    <source>
        <strain evidence="4 7">DSM 100021</strain>
    </source>
</reference>
<dbReference type="SUPFAM" id="SSF51735">
    <property type="entry name" value="NAD(P)-binding Rossmann-fold domains"/>
    <property type="match status" value="1"/>
</dbReference>
<dbReference type="InterPro" id="IPR002347">
    <property type="entry name" value="SDR_fam"/>
</dbReference>
<dbReference type="PANTHER" id="PTHR42879">
    <property type="entry name" value="3-OXOACYL-(ACYL-CARRIER-PROTEIN) REDUCTASE"/>
    <property type="match status" value="1"/>
</dbReference>
<dbReference type="InterPro" id="IPR020904">
    <property type="entry name" value="Sc_DH/Rdtase_CS"/>
</dbReference>
<name>A0A1Q9A5Z5_9HYPH</name>
<dbReference type="PANTHER" id="PTHR42879:SF2">
    <property type="entry name" value="3-OXOACYL-[ACYL-CARRIER-PROTEIN] REDUCTASE FABG"/>
    <property type="match status" value="1"/>
</dbReference>
<dbReference type="InterPro" id="IPR050259">
    <property type="entry name" value="SDR"/>
</dbReference>
<reference evidence="5 6" key="1">
    <citation type="submission" date="2016-09" db="EMBL/GenBank/DDBJ databases">
        <title>Rhizobium oryziradicis sp. nov., isolated from the root of rice.</title>
        <authorList>
            <person name="Zhao J."/>
            <person name="Zhang X."/>
        </authorList>
    </citation>
    <scope>NUCLEOTIDE SEQUENCE [LARGE SCALE GENOMIC DNA]</scope>
    <source>
        <strain evidence="5 6">14971</strain>
    </source>
</reference>
<accession>A0A1Q9A5Z5</accession>
<evidence type="ECO:0000313" key="5">
    <source>
        <dbReference type="EMBL" id="OLP49999.1"/>
    </source>
</evidence>
<organism evidence="5 6">
    <name type="scientific">Allorhizobium taibaishanense</name>
    <dbReference type="NCBI Taxonomy" id="887144"/>
    <lineage>
        <taxon>Bacteria</taxon>
        <taxon>Pseudomonadati</taxon>
        <taxon>Pseudomonadota</taxon>
        <taxon>Alphaproteobacteria</taxon>
        <taxon>Hyphomicrobiales</taxon>
        <taxon>Rhizobiaceae</taxon>
        <taxon>Rhizobium/Agrobacterium group</taxon>
        <taxon>Allorhizobium</taxon>
    </lineage>
</organism>
<dbReference type="PROSITE" id="PS00061">
    <property type="entry name" value="ADH_SHORT"/>
    <property type="match status" value="1"/>
</dbReference>
<protein>
    <submittedName>
        <fullName evidence="5">3-oxoacyl-ACP reductase</fullName>
    </submittedName>
    <submittedName>
        <fullName evidence="4">3-oxoacyl-[acyl-carrier protein] reductase</fullName>
        <ecNumber evidence="4">1.1.1.100</ecNumber>
    </submittedName>
</protein>
<comment type="similarity">
    <text evidence="1 3">Belongs to the short-chain dehydrogenases/reductases (SDR) family.</text>
</comment>
<dbReference type="Pfam" id="PF00106">
    <property type="entry name" value="adh_short"/>
    <property type="match status" value="1"/>
</dbReference>
<dbReference type="EMBL" id="JACIED010000003">
    <property type="protein sequence ID" value="MBB4008896.1"/>
    <property type="molecule type" value="Genomic_DNA"/>
</dbReference>
<dbReference type="InterPro" id="IPR036291">
    <property type="entry name" value="NAD(P)-bd_dom_sf"/>
</dbReference>
<evidence type="ECO:0000313" key="6">
    <source>
        <dbReference type="Proteomes" id="UP000185598"/>
    </source>
</evidence>
<evidence type="ECO:0000256" key="1">
    <source>
        <dbReference type="ARBA" id="ARBA00006484"/>
    </source>
</evidence>
<evidence type="ECO:0000256" key="3">
    <source>
        <dbReference type="RuleBase" id="RU000363"/>
    </source>
</evidence>
<dbReference type="Proteomes" id="UP000544107">
    <property type="component" value="Unassembled WGS sequence"/>
</dbReference>
<dbReference type="EMBL" id="MKIN01000021">
    <property type="protein sequence ID" value="OLP49999.1"/>
    <property type="molecule type" value="Genomic_DNA"/>
</dbReference>
<sequence>MMDKPALPSAIVTGAGSGIGRAIALRLAKDSYGVLVNDLSLERAQSVADEIVAAGGTATAYAGDVSKEAEVAAICAAAVVAHGPVALLVNNAGIAHQALFEHLEVADFDRMFAVHVRGNFLMTRAVLPSMLERENGVIINIASQLGQIGGVELVHYSGAKAAIIGMTKALAREVSSRGVRVNAVAPGPINTPLVMGLSEDWRAAKKAQLPLGRFGEPEEVAAAVSFLASTDAGLFVGQTLGPNSGDVML</sequence>
<dbReference type="GO" id="GO:0032787">
    <property type="term" value="P:monocarboxylic acid metabolic process"/>
    <property type="evidence" value="ECO:0007669"/>
    <property type="project" value="UniProtKB-ARBA"/>
</dbReference>
<dbReference type="PRINTS" id="PR00080">
    <property type="entry name" value="SDRFAMILY"/>
</dbReference>
<dbReference type="PRINTS" id="PR00081">
    <property type="entry name" value="GDHRDH"/>
</dbReference>
<evidence type="ECO:0000313" key="7">
    <source>
        <dbReference type="Proteomes" id="UP000544107"/>
    </source>
</evidence>
<gene>
    <name evidence="5" type="ORF">BJF91_11665</name>
    <name evidence="4" type="ORF">GGQ71_003176</name>
</gene>
<dbReference type="OrthoDB" id="198783at2"/>
<evidence type="ECO:0000313" key="4">
    <source>
        <dbReference type="EMBL" id="MBB4008896.1"/>
    </source>
</evidence>
<dbReference type="STRING" id="887144.BJF91_11665"/>
<dbReference type="Proteomes" id="UP000185598">
    <property type="component" value="Unassembled WGS sequence"/>
</dbReference>
<dbReference type="FunFam" id="3.40.50.720:FF:000173">
    <property type="entry name" value="3-oxoacyl-[acyl-carrier protein] reductase"/>
    <property type="match status" value="1"/>
</dbReference>
<evidence type="ECO:0000256" key="2">
    <source>
        <dbReference type="ARBA" id="ARBA00023002"/>
    </source>
</evidence>
<keyword evidence="6" id="KW-1185">Reference proteome</keyword>
<dbReference type="EC" id="1.1.1.100" evidence="4"/>